<dbReference type="Pfam" id="PF00359">
    <property type="entry name" value="PTS_EIIA_2"/>
    <property type="match status" value="1"/>
</dbReference>
<dbReference type="InterPro" id="IPR036721">
    <property type="entry name" value="RCK_C_sf"/>
</dbReference>
<feature type="transmembrane region" description="Helical" evidence="5">
    <location>
        <begin position="317"/>
        <end position="336"/>
    </location>
</feature>
<accession>A0A3B1DCG7</accession>
<comment type="subcellular location">
    <subcellularLocation>
        <location evidence="1">Membrane</location>
        <topology evidence="1">Multi-pass membrane protein</topology>
    </subcellularLocation>
</comment>
<evidence type="ECO:0000256" key="3">
    <source>
        <dbReference type="ARBA" id="ARBA00022989"/>
    </source>
</evidence>
<keyword evidence="3 5" id="KW-1133">Transmembrane helix</keyword>
<dbReference type="SUPFAM" id="SSF55804">
    <property type="entry name" value="Phoshotransferase/anion transport protein"/>
    <property type="match status" value="1"/>
</dbReference>
<dbReference type="InterPro" id="IPR016152">
    <property type="entry name" value="PTrfase/Anion_transptr"/>
</dbReference>
<feature type="transmembrane region" description="Helical" evidence="5">
    <location>
        <begin position="149"/>
        <end position="171"/>
    </location>
</feature>
<sequence length="693" mass="76404">MIGKKKKLKKELNLIDVFAIATGSTISGGFFLIPGLAAAEVGNAFVLAYLLSAILLIPSVLSKIELATAMPRAGGVYYFLDRSLGPGVGTIGGIGVWLVLILKVSFALVGIGAYLSLFVTSYNITMLAVFIAIILGIVNYFGAKKSSNLQIVLVSILLIIIAGFIVTSIPFIEPSNYNQMFDFKFLDLMSTTGLVFISYVGVTKIASISEEIKNPERNIPLGIFLALGTAFIVYILGTMIIVGIVPMDILRGNLTAVATVEELKFGNIGVIIIAVAAIVAFISVANSGIMSASRYPLAMSRDHIIPASFRKLTKNNIPTRSLMLTVLLIIIVLLVFDPTKIAKLASAFQLLAFAFISLSVIVMRESKIESYDPGYKSPFYPWMQIIGIAVSLFLIFQLGILSILFTIGLILIGGAWYFFYSKSRVTRNGAIYHVFERWGKSRYAGIDTELRGILKEKGLRKGDPFDQIVMQSKVFELPENINFEKSVDATAEWLATKIPISKEDIIKRVMEGTRVGATPVTRGVALPHFRCEGIDHSMLVLLRTKSGIDIPIFNPLTYQEEDVQRVTAVFFLISPEKDPTQHLRMLAQIAGRVDEESFAEEWYAAKDEQELREALLHDDNFQALHVFHGKKTESLINKPLKEIDFPSGCLVTLLQRGGEIIVPKGNTKILEGDRITIIGDPESMQQLRKLYVN</sequence>
<dbReference type="InterPro" id="IPR002178">
    <property type="entry name" value="PTS_EIIA_type-2_dom"/>
</dbReference>
<evidence type="ECO:0000259" key="6">
    <source>
        <dbReference type="PROSITE" id="PS51094"/>
    </source>
</evidence>
<gene>
    <name evidence="8" type="ORF">MNBD_IGNAVI01-1373</name>
</gene>
<dbReference type="GO" id="GO:0016020">
    <property type="term" value="C:membrane"/>
    <property type="evidence" value="ECO:0007669"/>
    <property type="project" value="UniProtKB-SubCell"/>
</dbReference>
<feature type="transmembrane region" description="Helical" evidence="5">
    <location>
        <begin position="121"/>
        <end position="142"/>
    </location>
</feature>
<dbReference type="PANTHER" id="PTHR42770:SF7">
    <property type="entry name" value="MEMBRANE PROTEIN"/>
    <property type="match status" value="1"/>
</dbReference>
<dbReference type="GO" id="GO:0008324">
    <property type="term" value="F:monoatomic cation transmembrane transporter activity"/>
    <property type="evidence" value="ECO:0007669"/>
    <property type="project" value="InterPro"/>
</dbReference>
<proteinExistence type="predicted"/>
<evidence type="ECO:0000256" key="2">
    <source>
        <dbReference type="ARBA" id="ARBA00022692"/>
    </source>
</evidence>
<evidence type="ECO:0000256" key="5">
    <source>
        <dbReference type="SAM" id="Phobius"/>
    </source>
</evidence>
<feature type="transmembrane region" description="Helical" evidence="5">
    <location>
        <begin position="342"/>
        <end position="364"/>
    </location>
</feature>
<name>A0A3B1DCG7_9ZZZZ</name>
<dbReference type="InterPro" id="IPR050367">
    <property type="entry name" value="APC_superfamily"/>
</dbReference>
<protein>
    <submittedName>
        <fullName evidence="8">Uncharacterized amino acid permease, GabP family</fullName>
    </submittedName>
</protein>
<dbReference type="AlphaFoldDB" id="A0A3B1DCG7"/>
<dbReference type="Pfam" id="PF00324">
    <property type="entry name" value="AA_permease"/>
    <property type="match status" value="1"/>
</dbReference>
<keyword evidence="2 5" id="KW-0812">Transmembrane</keyword>
<reference evidence="8" key="1">
    <citation type="submission" date="2018-06" db="EMBL/GenBank/DDBJ databases">
        <authorList>
            <person name="Zhirakovskaya E."/>
        </authorList>
    </citation>
    <scope>NUCLEOTIDE SEQUENCE</scope>
</reference>
<feature type="domain" description="RCK C-terminal" evidence="7">
    <location>
        <begin position="608"/>
        <end position="693"/>
    </location>
</feature>
<feature type="transmembrane region" description="Helical" evidence="5">
    <location>
        <begin position="87"/>
        <end position="115"/>
    </location>
</feature>
<dbReference type="Pfam" id="PF02080">
    <property type="entry name" value="TrkA_C"/>
    <property type="match status" value="1"/>
</dbReference>
<feature type="transmembrane region" description="Helical" evidence="5">
    <location>
        <begin position="265"/>
        <end position="285"/>
    </location>
</feature>
<dbReference type="PANTHER" id="PTHR42770">
    <property type="entry name" value="AMINO ACID TRANSPORTER-RELATED"/>
    <property type="match status" value="1"/>
</dbReference>
<dbReference type="Gene3D" id="1.20.1740.10">
    <property type="entry name" value="Amino acid/polyamine transporter I"/>
    <property type="match status" value="1"/>
</dbReference>
<evidence type="ECO:0000259" key="7">
    <source>
        <dbReference type="PROSITE" id="PS51202"/>
    </source>
</evidence>
<evidence type="ECO:0000256" key="1">
    <source>
        <dbReference type="ARBA" id="ARBA00004141"/>
    </source>
</evidence>
<dbReference type="EMBL" id="UOGD01000335">
    <property type="protein sequence ID" value="VAX26357.1"/>
    <property type="molecule type" value="Genomic_DNA"/>
</dbReference>
<feature type="transmembrane region" description="Helical" evidence="5">
    <location>
        <begin position="223"/>
        <end position="245"/>
    </location>
</feature>
<dbReference type="GO" id="GO:0006813">
    <property type="term" value="P:potassium ion transport"/>
    <property type="evidence" value="ECO:0007669"/>
    <property type="project" value="InterPro"/>
</dbReference>
<feature type="transmembrane region" description="Helical" evidence="5">
    <location>
        <begin position="45"/>
        <end position="66"/>
    </location>
</feature>
<dbReference type="Gene3D" id="3.40.930.10">
    <property type="entry name" value="Mannitol-specific EII, Chain A"/>
    <property type="match status" value="1"/>
</dbReference>
<organism evidence="8">
    <name type="scientific">hydrothermal vent metagenome</name>
    <dbReference type="NCBI Taxonomy" id="652676"/>
    <lineage>
        <taxon>unclassified sequences</taxon>
        <taxon>metagenomes</taxon>
        <taxon>ecological metagenomes</taxon>
    </lineage>
</organism>
<feature type="domain" description="PTS EIIA type-2" evidence="6">
    <location>
        <begin position="467"/>
        <end position="618"/>
    </location>
</feature>
<evidence type="ECO:0000256" key="4">
    <source>
        <dbReference type="ARBA" id="ARBA00023136"/>
    </source>
</evidence>
<dbReference type="PROSITE" id="PS51094">
    <property type="entry name" value="PTS_EIIA_TYPE_2"/>
    <property type="match status" value="1"/>
</dbReference>
<dbReference type="InterPro" id="IPR006037">
    <property type="entry name" value="RCK_C"/>
</dbReference>
<evidence type="ECO:0000313" key="8">
    <source>
        <dbReference type="EMBL" id="VAX26357.1"/>
    </source>
</evidence>
<dbReference type="PROSITE" id="PS51202">
    <property type="entry name" value="RCK_C"/>
    <property type="match status" value="1"/>
</dbReference>
<feature type="transmembrane region" description="Helical" evidence="5">
    <location>
        <begin position="385"/>
        <end position="418"/>
    </location>
</feature>
<dbReference type="SUPFAM" id="SSF116726">
    <property type="entry name" value="TrkA C-terminal domain-like"/>
    <property type="match status" value="1"/>
</dbReference>
<keyword evidence="4 5" id="KW-0472">Membrane</keyword>
<dbReference type="InterPro" id="IPR004841">
    <property type="entry name" value="AA-permease/SLC12A_dom"/>
</dbReference>
<dbReference type="Gene3D" id="3.30.70.1450">
    <property type="entry name" value="Regulator of K+ conductance, C-terminal domain"/>
    <property type="match status" value="1"/>
</dbReference>
<feature type="transmembrane region" description="Helical" evidence="5">
    <location>
        <begin position="12"/>
        <end position="33"/>
    </location>
</feature>